<organism evidence="1 2">
    <name type="scientific">Alkalispirillum mobile</name>
    <dbReference type="NCBI Taxonomy" id="85925"/>
    <lineage>
        <taxon>Bacteria</taxon>
        <taxon>Pseudomonadati</taxon>
        <taxon>Pseudomonadota</taxon>
        <taxon>Gammaproteobacteria</taxon>
        <taxon>Chromatiales</taxon>
        <taxon>Ectothiorhodospiraceae</taxon>
        <taxon>Alkalispirillum</taxon>
    </lineage>
</organism>
<dbReference type="PANTHER" id="PTHR35175">
    <property type="entry name" value="DUF1289 DOMAIN-CONTAINING PROTEIN"/>
    <property type="match status" value="1"/>
</dbReference>
<dbReference type="Proteomes" id="UP000275461">
    <property type="component" value="Unassembled WGS sequence"/>
</dbReference>
<dbReference type="InterPro" id="IPR010710">
    <property type="entry name" value="DUF1289"/>
</dbReference>
<evidence type="ECO:0000313" key="2">
    <source>
        <dbReference type="Proteomes" id="UP000275461"/>
    </source>
</evidence>
<dbReference type="RefSeq" id="WP_121441669.1">
    <property type="nucleotide sequence ID" value="NZ_RCDA01000001.1"/>
</dbReference>
<dbReference type="OrthoDB" id="8911262at2"/>
<comment type="caution">
    <text evidence="1">The sequence shown here is derived from an EMBL/GenBank/DDBJ whole genome shotgun (WGS) entry which is preliminary data.</text>
</comment>
<name>A0A498CFY7_9GAMM</name>
<sequence>MMDSPCKKICKVEDGRCIGCHRSLDEIGRWRDMSDQERRDVMEELPERARIWAQGHRALP</sequence>
<gene>
    <name evidence="1" type="ORF">DFR31_1170</name>
</gene>
<dbReference type="AlphaFoldDB" id="A0A498CFY7"/>
<reference evidence="1 2" key="1">
    <citation type="submission" date="2018-10" db="EMBL/GenBank/DDBJ databases">
        <title>Genomic Encyclopedia of Type Strains, Phase IV (KMG-IV): sequencing the most valuable type-strain genomes for metagenomic binning, comparative biology and taxonomic classification.</title>
        <authorList>
            <person name="Goeker M."/>
        </authorList>
    </citation>
    <scope>NUCLEOTIDE SEQUENCE [LARGE SCALE GENOMIC DNA]</scope>
    <source>
        <strain evidence="1 2">DSM 12769</strain>
    </source>
</reference>
<protein>
    <recommendedName>
        <fullName evidence="3">Fe-S protein YdhL (DUF1289 family)</fullName>
    </recommendedName>
</protein>
<proteinExistence type="predicted"/>
<dbReference type="EMBL" id="RCDA01000001">
    <property type="protein sequence ID" value="RLK51248.1"/>
    <property type="molecule type" value="Genomic_DNA"/>
</dbReference>
<dbReference type="PANTHER" id="PTHR35175:SF2">
    <property type="entry name" value="DUF1289 DOMAIN-CONTAINING PROTEIN"/>
    <property type="match status" value="1"/>
</dbReference>
<accession>A0A498CFY7</accession>
<evidence type="ECO:0000313" key="1">
    <source>
        <dbReference type="EMBL" id="RLK51248.1"/>
    </source>
</evidence>
<dbReference type="Pfam" id="PF06945">
    <property type="entry name" value="DUF1289"/>
    <property type="match status" value="1"/>
</dbReference>
<evidence type="ECO:0008006" key="3">
    <source>
        <dbReference type="Google" id="ProtNLM"/>
    </source>
</evidence>
<keyword evidence="2" id="KW-1185">Reference proteome</keyword>